<dbReference type="InterPro" id="IPR001242">
    <property type="entry name" value="Condensation_dom"/>
</dbReference>
<dbReference type="KEGG" id="pxv:FXF36_08465"/>
<reference evidence="3" key="1">
    <citation type="submission" date="2019-08" db="EMBL/GenBank/DDBJ databases">
        <title>Complete Genome Sequence of the Polysaccharide-Degrading Rumen Bacterium Pseudobutyrivibrio xylanivorans MA3014.</title>
        <authorList>
            <person name="Palevich N."/>
            <person name="Maclean P.H."/>
            <person name="Kelly W.J."/>
            <person name="Leahy S.C."/>
            <person name="Rakonjac J."/>
            <person name="Attwood G.T."/>
        </authorList>
    </citation>
    <scope>NUCLEOTIDE SEQUENCE [LARGE SCALE GENOMIC DNA]</scope>
    <source>
        <strain evidence="3">MA3014</strain>
    </source>
</reference>
<organism evidence="2 3">
    <name type="scientific">Pseudobutyrivibrio xylanivorans</name>
    <dbReference type="NCBI Taxonomy" id="185007"/>
    <lineage>
        <taxon>Bacteria</taxon>
        <taxon>Bacillati</taxon>
        <taxon>Bacillota</taxon>
        <taxon>Clostridia</taxon>
        <taxon>Lachnospirales</taxon>
        <taxon>Lachnospiraceae</taxon>
        <taxon>Pseudobutyrivibrio</taxon>
    </lineage>
</organism>
<dbReference type="RefSeq" id="WP_151623346.1">
    <property type="nucleotide sequence ID" value="NZ_CP043028.1"/>
</dbReference>
<dbReference type="SUPFAM" id="SSF52777">
    <property type="entry name" value="CoA-dependent acyltransferases"/>
    <property type="match status" value="2"/>
</dbReference>
<evidence type="ECO:0000313" key="2">
    <source>
        <dbReference type="EMBL" id="QFJ54887.1"/>
    </source>
</evidence>
<gene>
    <name evidence="2" type="ORF">FXF36_08465</name>
</gene>
<proteinExistence type="predicted"/>
<name>A0A5P6VQK8_PSEXY</name>
<dbReference type="GO" id="GO:0008610">
    <property type="term" value="P:lipid biosynthetic process"/>
    <property type="evidence" value="ECO:0007669"/>
    <property type="project" value="UniProtKB-ARBA"/>
</dbReference>
<dbReference type="InterPro" id="IPR023213">
    <property type="entry name" value="CAT-like_dom_sf"/>
</dbReference>
<sequence>MKKYALTPAQNLHYRWIRKYGTQQVSGLSIVASLKADLDFKLLEKCIKMEILRYGCMRVQFTKADAQGNIRQYITDNVQKQIQIKDLSDLTMEKADGVMQAWAYETFDGSDIPMFEIFMMKLPEGYNGFFLHMDHRLIDSCGVVVLTNDIMSLYTHFRFGADMPIDLADYETVLQNDLAKQENVKRFTRDKKFWDDLLDKWGEPLYSDIQGPMVLDRARKLHNNQNLRAADIELKDLFVAVKDYRLDGDATKRLIDFCQNNQLSMTNLLLLGMRTYLSKMNNGQQDISIQNFISRRSTRDEWTSGGSRTIMFPCRTCIRPETSFMDAAYIIQNMQNQIYMHSNYDPQLIYDEIKKRYGTPENTTYESCYLTYQPLPVKMENPYLKDIPMHSKWFANGAATKKMYLTVSYTEDGGMNFSYHYQTADLNEKHVELFNYYLMKIIFEGVEKPDIKIGELLCH</sequence>
<dbReference type="EMBL" id="CP043028">
    <property type="protein sequence ID" value="QFJ54887.1"/>
    <property type="molecule type" value="Genomic_DNA"/>
</dbReference>
<dbReference type="Proteomes" id="UP000327030">
    <property type="component" value="Chromosome 1"/>
</dbReference>
<dbReference type="Pfam" id="PF00668">
    <property type="entry name" value="Condensation"/>
    <property type="match status" value="1"/>
</dbReference>
<dbReference type="OrthoDB" id="1993047at2"/>
<evidence type="ECO:0000259" key="1">
    <source>
        <dbReference type="Pfam" id="PF00668"/>
    </source>
</evidence>
<accession>A0A5P6VQK8</accession>
<dbReference type="Gene3D" id="3.30.559.10">
    <property type="entry name" value="Chloramphenicol acetyltransferase-like domain"/>
    <property type="match status" value="1"/>
</dbReference>
<dbReference type="AlphaFoldDB" id="A0A5P6VQK8"/>
<dbReference type="Gene3D" id="3.30.559.30">
    <property type="entry name" value="Nonribosomal peptide synthetase, condensation domain"/>
    <property type="match status" value="1"/>
</dbReference>
<dbReference type="GO" id="GO:0003824">
    <property type="term" value="F:catalytic activity"/>
    <property type="evidence" value="ECO:0007669"/>
    <property type="project" value="InterPro"/>
</dbReference>
<evidence type="ECO:0000313" key="3">
    <source>
        <dbReference type="Proteomes" id="UP000327030"/>
    </source>
</evidence>
<feature type="domain" description="Condensation" evidence="1">
    <location>
        <begin position="2"/>
        <end position="456"/>
    </location>
</feature>
<protein>
    <submittedName>
        <fullName evidence="2">Chromosome condensation protein</fullName>
    </submittedName>
</protein>